<dbReference type="PRINTS" id="PR00171">
    <property type="entry name" value="SUGRTRNSPORT"/>
</dbReference>
<dbReference type="SUPFAM" id="SSF103473">
    <property type="entry name" value="MFS general substrate transporter"/>
    <property type="match status" value="1"/>
</dbReference>
<dbReference type="InterPro" id="IPR050549">
    <property type="entry name" value="MFS_Trehalose_Transporter"/>
</dbReference>
<dbReference type="InterPro" id="IPR036259">
    <property type="entry name" value="MFS_trans_sf"/>
</dbReference>
<evidence type="ECO:0000256" key="5">
    <source>
        <dbReference type="ARBA" id="ARBA00023180"/>
    </source>
</evidence>
<keyword evidence="4 6" id="KW-0472">Membrane</keyword>
<feature type="transmembrane region" description="Helical" evidence="6">
    <location>
        <begin position="114"/>
        <end position="135"/>
    </location>
</feature>
<evidence type="ECO:0000313" key="9">
    <source>
        <dbReference type="Proteomes" id="UP001353858"/>
    </source>
</evidence>
<feature type="transmembrane region" description="Helical" evidence="6">
    <location>
        <begin position="20"/>
        <end position="42"/>
    </location>
</feature>
<feature type="transmembrane region" description="Helical" evidence="6">
    <location>
        <begin position="147"/>
        <end position="165"/>
    </location>
</feature>
<keyword evidence="2 6" id="KW-0812">Transmembrane</keyword>
<reference evidence="9" key="1">
    <citation type="submission" date="2023-01" db="EMBL/GenBank/DDBJ databases">
        <title>Key to firefly adult light organ development and bioluminescence: homeobox transcription factors regulate luciferase expression and transportation to peroxisome.</title>
        <authorList>
            <person name="Fu X."/>
        </authorList>
    </citation>
    <scope>NUCLEOTIDE SEQUENCE [LARGE SCALE GENOMIC DNA]</scope>
</reference>
<evidence type="ECO:0000256" key="3">
    <source>
        <dbReference type="ARBA" id="ARBA00022989"/>
    </source>
</evidence>
<keyword evidence="9" id="KW-1185">Reference proteome</keyword>
<dbReference type="Gene3D" id="1.20.1250.20">
    <property type="entry name" value="MFS general substrate transporter like domains"/>
    <property type="match status" value="1"/>
</dbReference>
<dbReference type="Proteomes" id="UP001353858">
    <property type="component" value="Unassembled WGS sequence"/>
</dbReference>
<evidence type="ECO:0000256" key="1">
    <source>
        <dbReference type="ARBA" id="ARBA00004141"/>
    </source>
</evidence>
<proteinExistence type="predicted"/>
<keyword evidence="5" id="KW-0325">Glycoprotein</keyword>
<feature type="transmembrane region" description="Helical" evidence="6">
    <location>
        <begin position="89"/>
        <end position="108"/>
    </location>
</feature>
<dbReference type="InterPro" id="IPR003663">
    <property type="entry name" value="Sugar/inositol_transpt"/>
</dbReference>
<feature type="transmembrane region" description="Helical" evidence="6">
    <location>
        <begin position="317"/>
        <end position="337"/>
    </location>
</feature>
<sequence length="467" mass="51788">MSEVMKKIYKGWGYETARTAVATICAHSVSISIGICQAYSAILIPQLTASKDFHLTLDESSWVASLGAVTNPLGSILSGVLAEFLGRKVAILLSSVPFLIGWVCIGMSNDITLLYTGRLITGIATGMSTASYTYVAEISPPDKRGSFQSLGPISASFGVLLTFILGSFVKWNIVALISIFFCVFTMVAIQLMPESPSYLLKKGLKTEGFASLLWLRGSRALAQEEVHKYEVGVKTDEVSLKELILSPSTVKPFFILVTLFLLQELSGIYTILFYAVNFFEEADLNINEHVSSIIIGFIRFAMSIVAAVLLTKFGRRTLCMISSSGMAFTMFVATIYFKYFETQVKTFAVLPLISVLLNVFFSMIGMLPIPWILVSELFPLRVRPIMGGFVICLAQCFIFICVKIYYDMIECLNFSGTLLTFCLAAVVAFIFCKYVLPETKDKSLEDIEKYFKGDEPQTIEVYTIRTE</sequence>
<dbReference type="GO" id="GO:0022857">
    <property type="term" value="F:transmembrane transporter activity"/>
    <property type="evidence" value="ECO:0007669"/>
    <property type="project" value="InterPro"/>
</dbReference>
<dbReference type="PROSITE" id="PS50850">
    <property type="entry name" value="MFS"/>
    <property type="match status" value="1"/>
</dbReference>
<feature type="transmembrane region" description="Helical" evidence="6">
    <location>
        <begin position="385"/>
        <end position="406"/>
    </location>
</feature>
<feature type="transmembrane region" description="Helical" evidence="6">
    <location>
        <begin position="253"/>
        <end position="277"/>
    </location>
</feature>
<feature type="transmembrane region" description="Helical" evidence="6">
    <location>
        <begin position="171"/>
        <end position="192"/>
    </location>
</feature>
<feature type="transmembrane region" description="Helical" evidence="6">
    <location>
        <begin position="349"/>
        <end position="373"/>
    </location>
</feature>
<gene>
    <name evidence="8" type="ORF">RN001_010325</name>
</gene>
<evidence type="ECO:0000256" key="2">
    <source>
        <dbReference type="ARBA" id="ARBA00022692"/>
    </source>
</evidence>
<dbReference type="PANTHER" id="PTHR48021:SF32">
    <property type="entry name" value="FACILITATED TREHALOSE TRANSPORTER TRET1-2 HOMOLOG-LIKE PROTEIN"/>
    <property type="match status" value="1"/>
</dbReference>
<comment type="subcellular location">
    <subcellularLocation>
        <location evidence="1">Membrane</location>
        <topology evidence="1">Multi-pass membrane protein</topology>
    </subcellularLocation>
</comment>
<evidence type="ECO:0000313" key="8">
    <source>
        <dbReference type="EMBL" id="KAK4877819.1"/>
    </source>
</evidence>
<evidence type="ECO:0000256" key="6">
    <source>
        <dbReference type="SAM" id="Phobius"/>
    </source>
</evidence>
<evidence type="ECO:0000259" key="7">
    <source>
        <dbReference type="PROSITE" id="PS50850"/>
    </source>
</evidence>
<dbReference type="InterPro" id="IPR020846">
    <property type="entry name" value="MFS_dom"/>
</dbReference>
<dbReference type="GO" id="GO:0016020">
    <property type="term" value="C:membrane"/>
    <property type="evidence" value="ECO:0007669"/>
    <property type="project" value="UniProtKB-SubCell"/>
</dbReference>
<comment type="caution">
    <text evidence="8">The sequence shown here is derived from an EMBL/GenBank/DDBJ whole genome shotgun (WGS) entry which is preliminary data.</text>
</comment>
<protein>
    <recommendedName>
        <fullName evidence="7">Major facilitator superfamily (MFS) profile domain-containing protein</fullName>
    </recommendedName>
</protein>
<dbReference type="InterPro" id="IPR005829">
    <property type="entry name" value="Sugar_transporter_CS"/>
</dbReference>
<accession>A0AAN7PUP3</accession>
<feature type="transmembrane region" description="Helical" evidence="6">
    <location>
        <begin position="418"/>
        <end position="436"/>
    </location>
</feature>
<feature type="domain" description="Major facilitator superfamily (MFS) profile" evidence="7">
    <location>
        <begin position="18"/>
        <end position="440"/>
    </location>
</feature>
<organism evidence="8 9">
    <name type="scientific">Aquatica leii</name>
    <dbReference type="NCBI Taxonomy" id="1421715"/>
    <lineage>
        <taxon>Eukaryota</taxon>
        <taxon>Metazoa</taxon>
        <taxon>Ecdysozoa</taxon>
        <taxon>Arthropoda</taxon>
        <taxon>Hexapoda</taxon>
        <taxon>Insecta</taxon>
        <taxon>Pterygota</taxon>
        <taxon>Neoptera</taxon>
        <taxon>Endopterygota</taxon>
        <taxon>Coleoptera</taxon>
        <taxon>Polyphaga</taxon>
        <taxon>Elateriformia</taxon>
        <taxon>Elateroidea</taxon>
        <taxon>Lampyridae</taxon>
        <taxon>Luciolinae</taxon>
        <taxon>Aquatica</taxon>
    </lineage>
</organism>
<dbReference type="FunFam" id="1.20.1250.20:FF:000249">
    <property type="entry name" value="facilitated trehalose transporter Tret1"/>
    <property type="match status" value="1"/>
</dbReference>
<name>A0AAN7PUP3_9COLE</name>
<keyword evidence="3 6" id="KW-1133">Transmembrane helix</keyword>
<dbReference type="AlphaFoldDB" id="A0AAN7PUP3"/>
<feature type="transmembrane region" description="Helical" evidence="6">
    <location>
        <begin position="289"/>
        <end position="310"/>
    </location>
</feature>
<dbReference type="InterPro" id="IPR005828">
    <property type="entry name" value="MFS_sugar_transport-like"/>
</dbReference>
<dbReference type="EMBL" id="JARPUR010000004">
    <property type="protein sequence ID" value="KAK4877819.1"/>
    <property type="molecule type" value="Genomic_DNA"/>
</dbReference>
<dbReference type="PANTHER" id="PTHR48021">
    <property type="match status" value="1"/>
</dbReference>
<dbReference type="Pfam" id="PF00083">
    <property type="entry name" value="Sugar_tr"/>
    <property type="match status" value="1"/>
</dbReference>
<dbReference type="PROSITE" id="PS00216">
    <property type="entry name" value="SUGAR_TRANSPORT_1"/>
    <property type="match status" value="1"/>
</dbReference>
<evidence type="ECO:0000256" key="4">
    <source>
        <dbReference type="ARBA" id="ARBA00023136"/>
    </source>
</evidence>